<evidence type="ECO:0000259" key="9">
    <source>
        <dbReference type="Pfam" id="PF01694"/>
    </source>
</evidence>
<keyword evidence="2 10" id="KW-0645">Protease</keyword>
<comment type="subcellular location">
    <subcellularLocation>
        <location evidence="1">Membrane</location>
        <topology evidence="1">Multi-pass membrane protein</topology>
    </subcellularLocation>
</comment>
<evidence type="ECO:0000256" key="4">
    <source>
        <dbReference type="ARBA" id="ARBA00022801"/>
    </source>
</evidence>
<feature type="transmembrane region" description="Helical" evidence="8">
    <location>
        <begin position="148"/>
        <end position="168"/>
    </location>
</feature>
<dbReference type="InterPro" id="IPR035952">
    <property type="entry name" value="Rhomboid-like_sf"/>
</dbReference>
<keyword evidence="11" id="KW-1185">Reference proteome</keyword>
<accession>A0ABP9KRT0</accession>
<evidence type="ECO:0000256" key="5">
    <source>
        <dbReference type="ARBA" id="ARBA00022825"/>
    </source>
</evidence>
<dbReference type="Pfam" id="PF01694">
    <property type="entry name" value="Rhomboid"/>
    <property type="match status" value="1"/>
</dbReference>
<dbReference type="GO" id="GO:0008233">
    <property type="term" value="F:peptidase activity"/>
    <property type="evidence" value="ECO:0007669"/>
    <property type="project" value="UniProtKB-KW"/>
</dbReference>
<dbReference type="RefSeq" id="WP_259547262.1">
    <property type="nucleotide sequence ID" value="NZ_BAABHW010000001.1"/>
</dbReference>
<evidence type="ECO:0000256" key="6">
    <source>
        <dbReference type="ARBA" id="ARBA00022989"/>
    </source>
</evidence>
<protein>
    <submittedName>
        <fullName evidence="10">Rhomboid family intramembrane serine protease</fullName>
    </submittedName>
</protein>
<feature type="transmembrane region" description="Helical" evidence="8">
    <location>
        <begin position="204"/>
        <end position="226"/>
    </location>
</feature>
<evidence type="ECO:0000256" key="7">
    <source>
        <dbReference type="ARBA" id="ARBA00023136"/>
    </source>
</evidence>
<dbReference type="InterPro" id="IPR002610">
    <property type="entry name" value="Peptidase_S54_rhomboid-like"/>
</dbReference>
<dbReference type="PANTHER" id="PTHR22936:SF69">
    <property type="entry name" value="RHOMBOID-LIKE PROTEIN"/>
    <property type="match status" value="1"/>
</dbReference>
<dbReference type="PANTHER" id="PTHR22936">
    <property type="entry name" value="RHOMBOID-RELATED"/>
    <property type="match status" value="1"/>
</dbReference>
<keyword evidence="7 8" id="KW-0472">Membrane</keyword>
<organism evidence="10 11">
    <name type="scientific">[Roseibacterium] beibuensis</name>
    <dbReference type="NCBI Taxonomy" id="1193142"/>
    <lineage>
        <taxon>Bacteria</taxon>
        <taxon>Pseudomonadati</taxon>
        <taxon>Pseudomonadota</taxon>
        <taxon>Alphaproteobacteria</taxon>
        <taxon>Rhodobacterales</taxon>
        <taxon>Roseobacteraceae</taxon>
        <taxon>Roseicyclus</taxon>
    </lineage>
</organism>
<feature type="transmembrane region" description="Helical" evidence="8">
    <location>
        <begin position="180"/>
        <end position="198"/>
    </location>
</feature>
<dbReference type="GO" id="GO:0006508">
    <property type="term" value="P:proteolysis"/>
    <property type="evidence" value="ECO:0007669"/>
    <property type="project" value="UniProtKB-KW"/>
</dbReference>
<keyword evidence="6 8" id="KW-1133">Transmembrane helix</keyword>
<evidence type="ECO:0000256" key="1">
    <source>
        <dbReference type="ARBA" id="ARBA00004141"/>
    </source>
</evidence>
<feature type="transmembrane region" description="Helical" evidence="8">
    <location>
        <begin position="121"/>
        <end position="142"/>
    </location>
</feature>
<evidence type="ECO:0000256" key="8">
    <source>
        <dbReference type="SAM" id="Phobius"/>
    </source>
</evidence>
<dbReference type="SUPFAM" id="SSF144091">
    <property type="entry name" value="Rhomboid-like"/>
    <property type="match status" value="1"/>
</dbReference>
<comment type="caution">
    <text evidence="10">The sequence shown here is derived from an EMBL/GenBank/DDBJ whole genome shotgun (WGS) entry which is preliminary data.</text>
</comment>
<evidence type="ECO:0000313" key="10">
    <source>
        <dbReference type="EMBL" id="GAA5064579.1"/>
    </source>
</evidence>
<dbReference type="Proteomes" id="UP001499910">
    <property type="component" value="Unassembled WGS sequence"/>
</dbReference>
<feature type="transmembrane region" description="Helical" evidence="8">
    <location>
        <begin position="20"/>
        <end position="39"/>
    </location>
</feature>
<keyword evidence="5" id="KW-0720">Serine protease</keyword>
<name>A0ABP9KRT0_9RHOB</name>
<dbReference type="Gene3D" id="1.20.1540.10">
    <property type="entry name" value="Rhomboid-like"/>
    <property type="match status" value="1"/>
</dbReference>
<feature type="transmembrane region" description="Helical" evidence="8">
    <location>
        <begin position="87"/>
        <end position="109"/>
    </location>
</feature>
<keyword evidence="3 8" id="KW-0812">Transmembrane</keyword>
<dbReference type="EMBL" id="BAABHW010000001">
    <property type="protein sequence ID" value="GAA5064579.1"/>
    <property type="molecule type" value="Genomic_DNA"/>
</dbReference>
<keyword evidence="4" id="KW-0378">Hydrolase</keyword>
<reference evidence="11" key="1">
    <citation type="journal article" date="2019" name="Int. J. Syst. Evol. Microbiol.">
        <title>The Global Catalogue of Microorganisms (GCM) 10K type strain sequencing project: providing services to taxonomists for standard genome sequencing and annotation.</title>
        <authorList>
            <consortium name="The Broad Institute Genomics Platform"/>
            <consortium name="The Broad Institute Genome Sequencing Center for Infectious Disease"/>
            <person name="Wu L."/>
            <person name="Ma J."/>
        </authorList>
    </citation>
    <scope>NUCLEOTIDE SEQUENCE [LARGE SCALE GENOMIC DNA]</scope>
    <source>
        <strain evidence="11">JCM 18015</strain>
    </source>
</reference>
<sequence>MASTEGRAAMEDHNVSPFNALPPVVVALAVVIGGLELLFQAASAGFLGGQGGVGWRIAAMQDYAVLDQVADWMWENRSFPPEHMLRFLTYPLIHGGFVHAAFVVVFILAIGKMVAEVFSPLAFVVIFWLSAMAGALAYVAFLNSPYPLVGGYPGVYGLIGAFTFLMWVDLTHRGGNRARAFGLIGMLLAIQLIFGVLQGDFGNVVADLTGFAAGFLLSFVVSPGGWHRVLGKLRQR</sequence>
<evidence type="ECO:0000313" key="11">
    <source>
        <dbReference type="Proteomes" id="UP001499910"/>
    </source>
</evidence>
<gene>
    <name evidence="10" type="ORF">GCM10023209_01230</name>
</gene>
<evidence type="ECO:0000256" key="3">
    <source>
        <dbReference type="ARBA" id="ARBA00022692"/>
    </source>
</evidence>
<feature type="domain" description="Peptidase S54 rhomboid" evidence="9">
    <location>
        <begin position="82"/>
        <end position="222"/>
    </location>
</feature>
<proteinExistence type="predicted"/>
<dbReference type="InterPro" id="IPR022764">
    <property type="entry name" value="Peptidase_S54_rhomboid_dom"/>
</dbReference>
<evidence type="ECO:0000256" key="2">
    <source>
        <dbReference type="ARBA" id="ARBA00022670"/>
    </source>
</evidence>